<keyword evidence="8" id="KW-0902">Two-component regulatory system</keyword>
<dbReference type="GO" id="GO:0005524">
    <property type="term" value="F:ATP binding"/>
    <property type="evidence" value="ECO:0007669"/>
    <property type="project" value="UniProtKB-KW"/>
</dbReference>
<dbReference type="Proteomes" id="UP000234206">
    <property type="component" value="Unassembled WGS sequence"/>
</dbReference>
<sequence>MDLFRRRRSASREQEAERRIAALTASRREVVQAYEVERRRVERDLHDGAQQYLVAAAMLLGEARSLEVATQDAELADLLRRAAGQLTDGLEALRATVRGIHPATLAEQGLEAALWEVARSSGQAVRVVCPHPLPEVPEGVLVSAWFFACEAIANAAKHAPGAQVTVLLGADTDLRVSVVDTGPGGAVVEPGGGLSGLSERIAAFGGEVTVTSPAGGPTQVAASIPLLLMRGETGVPL</sequence>
<dbReference type="EMBL" id="PKIZ01000022">
    <property type="protein sequence ID" value="PKZ40965.1"/>
    <property type="molecule type" value="Genomic_DNA"/>
</dbReference>
<evidence type="ECO:0000259" key="10">
    <source>
        <dbReference type="Pfam" id="PF07730"/>
    </source>
</evidence>
<dbReference type="InterPro" id="IPR003594">
    <property type="entry name" value="HATPase_dom"/>
</dbReference>
<dbReference type="Gene3D" id="3.30.565.10">
    <property type="entry name" value="Histidine kinase-like ATPase, C-terminal domain"/>
    <property type="match status" value="1"/>
</dbReference>
<dbReference type="CDD" id="cd16917">
    <property type="entry name" value="HATPase_UhpB-NarQ-NarX-like"/>
    <property type="match status" value="1"/>
</dbReference>
<comment type="catalytic activity">
    <reaction evidence="1">
        <text>ATP + protein L-histidine = ADP + protein N-phospho-L-histidine.</text>
        <dbReference type="EC" id="2.7.13.3"/>
    </reaction>
</comment>
<dbReference type="Gene3D" id="1.20.5.1930">
    <property type="match status" value="1"/>
</dbReference>
<evidence type="ECO:0000256" key="1">
    <source>
        <dbReference type="ARBA" id="ARBA00000085"/>
    </source>
</evidence>
<dbReference type="EC" id="2.7.13.3" evidence="2"/>
<keyword evidence="5" id="KW-0547">Nucleotide-binding</keyword>
<dbReference type="InterPro" id="IPR050482">
    <property type="entry name" value="Sensor_HK_TwoCompSys"/>
</dbReference>
<dbReference type="InterPro" id="IPR036890">
    <property type="entry name" value="HATPase_C_sf"/>
</dbReference>
<feature type="domain" description="Histidine kinase/HSP90-like ATPase" evidence="9">
    <location>
        <begin position="150"/>
        <end position="226"/>
    </location>
</feature>
<evidence type="ECO:0000256" key="7">
    <source>
        <dbReference type="ARBA" id="ARBA00022840"/>
    </source>
</evidence>
<evidence type="ECO:0000313" key="11">
    <source>
        <dbReference type="EMBL" id="PKZ40965.1"/>
    </source>
</evidence>
<dbReference type="RefSeq" id="WP_070704409.1">
    <property type="nucleotide sequence ID" value="NZ_JBHLVH010000017.1"/>
</dbReference>
<dbReference type="Pfam" id="PF02518">
    <property type="entry name" value="HATPase_c"/>
    <property type="match status" value="1"/>
</dbReference>
<evidence type="ECO:0000259" key="9">
    <source>
        <dbReference type="Pfam" id="PF02518"/>
    </source>
</evidence>
<dbReference type="SUPFAM" id="SSF55874">
    <property type="entry name" value="ATPase domain of HSP90 chaperone/DNA topoisomerase II/histidine kinase"/>
    <property type="match status" value="1"/>
</dbReference>
<dbReference type="PANTHER" id="PTHR24421:SF10">
    <property type="entry name" value="NITRATE_NITRITE SENSOR PROTEIN NARQ"/>
    <property type="match status" value="1"/>
</dbReference>
<evidence type="ECO:0000313" key="12">
    <source>
        <dbReference type="Proteomes" id="UP000234206"/>
    </source>
</evidence>
<comment type="caution">
    <text evidence="11">The sequence shown here is derived from an EMBL/GenBank/DDBJ whole genome shotgun (WGS) entry which is preliminary data.</text>
</comment>
<keyword evidence="7" id="KW-0067">ATP-binding</keyword>
<gene>
    <name evidence="11" type="ORF">CYJ76_10235</name>
</gene>
<organism evidence="11 12">
    <name type="scientific">Kytococcus schroeteri</name>
    <dbReference type="NCBI Taxonomy" id="138300"/>
    <lineage>
        <taxon>Bacteria</taxon>
        <taxon>Bacillati</taxon>
        <taxon>Actinomycetota</taxon>
        <taxon>Actinomycetes</taxon>
        <taxon>Micrococcales</taxon>
        <taxon>Kytococcaceae</taxon>
        <taxon>Kytococcus</taxon>
    </lineage>
</organism>
<keyword evidence="12" id="KW-1185">Reference proteome</keyword>
<dbReference type="OrthoDB" id="5242012at2"/>
<dbReference type="InterPro" id="IPR011712">
    <property type="entry name" value="Sig_transdc_His_kin_sub3_dim/P"/>
</dbReference>
<proteinExistence type="predicted"/>
<keyword evidence="4" id="KW-0808">Transferase</keyword>
<accession>A0A2I1P8J7</accession>
<dbReference type="GO" id="GO:0016020">
    <property type="term" value="C:membrane"/>
    <property type="evidence" value="ECO:0007669"/>
    <property type="project" value="InterPro"/>
</dbReference>
<evidence type="ECO:0000256" key="8">
    <source>
        <dbReference type="ARBA" id="ARBA00023012"/>
    </source>
</evidence>
<dbReference type="PANTHER" id="PTHR24421">
    <property type="entry name" value="NITRATE/NITRITE SENSOR PROTEIN NARX-RELATED"/>
    <property type="match status" value="1"/>
</dbReference>
<protein>
    <recommendedName>
        <fullName evidence="2">histidine kinase</fullName>
        <ecNumber evidence="2">2.7.13.3</ecNumber>
    </recommendedName>
</protein>
<dbReference type="GO" id="GO:0046983">
    <property type="term" value="F:protein dimerization activity"/>
    <property type="evidence" value="ECO:0007669"/>
    <property type="project" value="InterPro"/>
</dbReference>
<evidence type="ECO:0000256" key="4">
    <source>
        <dbReference type="ARBA" id="ARBA00022679"/>
    </source>
</evidence>
<reference evidence="11 12" key="1">
    <citation type="submission" date="2017-12" db="EMBL/GenBank/DDBJ databases">
        <title>Phylogenetic diversity of female urinary microbiome.</title>
        <authorList>
            <person name="Thomas-White K."/>
            <person name="Wolfe A.J."/>
        </authorList>
    </citation>
    <scope>NUCLEOTIDE SEQUENCE [LARGE SCALE GENOMIC DNA]</scope>
    <source>
        <strain evidence="11 12">UMB1298</strain>
    </source>
</reference>
<evidence type="ECO:0000256" key="6">
    <source>
        <dbReference type="ARBA" id="ARBA00022777"/>
    </source>
</evidence>
<keyword evidence="6 11" id="KW-0418">Kinase</keyword>
<evidence type="ECO:0000256" key="3">
    <source>
        <dbReference type="ARBA" id="ARBA00022553"/>
    </source>
</evidence>
<dbReference type="AlphaFoldDB" id="A0A2I1P8J7"/>
<dbReference type="GO" id="GO:0000155">
    <property type="term" value="F:phosphorelay sensor kinase activity"/>
    <property type="evidence" value="ECO:0007669"/>
    <property type="project" value="InterPro"/>
</dbReference>
<evidence type="ECO:0000256" key="2">
    <source>
        <dbReference type="ARBA" id="ARBA00012438"/>
    </source>
</evidence>
<keyword evidence="3" id="KW-0597">Phosphoprotein</keyword>
<name>A0A2I1P8J7_9MICO</name>
<feature type="domain" description="Signal transduction histidine kinase subgroup 3 dimerisation and phosphoacceptor" evidence="10">
    <location>
        <begin position="37"/>
        <end position="105"/>
    </location>
</feature>
<dbReference type="Pfam" id="PF07730">
    <property type="entry name" value="HisKA_3"/>
    <property type="match status" value="1"/>
</dbReference>
<evidence type="ECO:0000256" key="5">
    <source>
        <dbReference type="ARBA" id="ARBA00022741"/>
    </source>
</evidence>